<accession>A0ABY6F1Y5</accession>
<evidence type="ECO:0000313" key="3">
    <source>
        <dbReference type="Proteomes" id="UP001063782"/>
    </source>
</evidence>
<protein>
    <submittedName>
        <fullName evidence="2">Uncharacterized protein</fullName>
    </submittedName>
</protein>
<keyword evidence="3" id="KW-1185">Reference proteome</keyword>
<dbReference type="EMBL" id="CP089977">
    <property type="protein sequence ID" value="UXZ04092.1"/>
    <property type="molecule type" value="Genomic_DNA"/>
</dbReference>
<feature type="transmembrane region" description="Helical" evidence="1">
    <location>
        <begin position="84"/>
        <end position="102"/>
    </location>
</feature>
<reference evidence="2" key="1">
    <citation type="submission" date="2021-12" db="EMBL/GenBank/DDBJ databases">
        <title>taxonomy of Moraxella sp. ZY201224.</title>
        <authorList>
            <person name="Li F."/>
        </authorList>
    </citation>
    <scope>NUCLEOTIDE SEQUENCE</scope>
    <source>
        <strain evidence="2">ZY201224</strain>
    </source>
</reference>
<feature type="transmembrane region" description="Helical" evidence="1">
    <location>
        <begin position="49"/>
        <end position="72"/>
    </location>
</feature>
<dbReference type="Proteomes" id="UP001063782">
    <property type="component" value="Chromosome"/>
</dbReference>
<feature type="transmembrane region" description="Helical" evidence="1">
    <location>
        <begin position="20"/>
        <end position="43"/>
    </location>
</feature>
<evidence type="ECO:0000313" key="2">
    <source>
        <dbReference type="EMBL" id="UXZ04092.1"/>
    </source>
</evidence>
<sequence>MNNNNKNKYPTLKVITLYPLLGGLVGGMPLLIFAVLAFFFYDFVGKNQILLFIVVVWATGFVPALLTGIVLAYFKIKILKSDDYFKTFWIGFGVTFVCWLIINIKSTFYKLNESLVSGILSVIFSHLVFALIGGISSAILAKFILPKS</sequence>
<keyword evidence="1" id="KW-1133">Transmembrane helix</keyword>
<organism evidence="2 3">
    <name type="scientific">Moraxella nasicaprae</name>
    <dbReference type="NCBI Taxonomy" id="2904122"/>
    <lineage>
        <taxon>Bacteria</taxon>
        <taxon>Pseudomonadati</taxon>
        <taxon>Pseudomonadota</taxon>
        <taxon>Gammaproteobacteria</taxon>
        <taxon>Moraxellales</taxon>
        <taxon>Moraxellaceae</taxon>
        <taxon>Moraxella</taxon>
    </lineage>
</organism>
<proteinExistence type="predicted"/>
<keyword evidence="1" id="KW-0472">Membrane</keyword>
<gene>
    <name evidence="2" type="ORF">LU297_05580</name>
</gene>
<evidence type="ECO:0000256" key="1">
    <source>
        <dbReference type="SAM" id="Phobius"/>
    </source>
</evidence>
<dbReference type="RefSeq" id="WP_263075572.1">
    <property type="nucleotide sequence ID" value="NZ_CP089977.1"/>
</dbReference>
<name>A0ABY6F1Y5_9GAMM</name>
<feature type="transmembrane region" description="Helical" evidence="1">
    <location>
        <begin position="122"/>
        <end position="145"/>
    </location>
</feature>
<keyword evidence="1" id="KW-0812">Transmembrane</keyword>